<proteinExistence type="predicted"/>
<dbReference type="EMBL" id="JBHULB010000007">
    <property type="protein sequence ID" value="MFD2586321.1"/>
    <property type="molecule type" value="Genomic_DNA"/>
</dbReference>
<dbReference type="RefSeq" id="WP_377765900.1">
    <property type="nucleotide sequence ID" value="NZ_JBHULB010000007.1"/>
</dbReference>
<keyword evidence="2" id="KW-1185">Reference proteome</keyword>
<organism evidence="1 2">
    <name type="scientific">Croceitalea marina</name>
    <dbReference type="NCBI Taxonomy" id="1775166"/>
    <lineage>
        <taxon>Bacteria</taxon>
        <taxon>Pseudomonadati</taxon>
        <taxon>Bacteroidota</taxon>
        <taxon>Flavobacteriia</taxon>
        <taxon>Flavobacteriales</taxon>
        <taxon>Flavobacteriaceae</taxon>
        <taxon>Croceitalea</taxon>
    </lineage>
</organism>
<accession>A0ABW5MVE2</accession>
<evidence type="ECO:0000313" key="2">
    <source>
        <dbReference type="Proteomes" id="UP001597526"/>
    </source>
</evidence>
<name>A0ABW5MVE2_9FLAO</name>
<comment type="caution">
    <text evidence="1">The sequence shown here is derived from an EMBL/GenBank/DDBJ whole genome shotgun (WGS) entry which is preliminary data.</text>
</comment>
<reference evidence="2" key="1">
    <citation type="journal article" date="2019" name="Int. J. Syst. Evol. Microbiol.">
        <title>The Global Catalogue of Microorganisms (GCM) 10K type strain sequencing project: providing services to taxonomists for standard genome sequencing and annotation.</title>
        <authorList>
            <consortium name="The Broad Institute Genomics Platform"/>
            <consortium name="The Broad Institute Genome Sequencing Center for Infectious Disease"/>
            <person name="Wu L."/>
            <person name="Ma J."/>
        </authorList>
    </citation>
    <scope>NUCLEOTIDE SEQUENCE [LARGE SCALE GENOMIC DNA]</scope>
    <source>
        <strain evidence="2">KCTC 52368</strain>
    </source>
</reference>
<evidence type="ECO:0008006" key="3">
    <source>
        <dbReference type="Google" id="ProtNLM"/>
    </source>
</evidence>
<evidence type="ECO:0000313" key="1">
    <source>
        <dbReference type="EMBL" id="MFD2586321.1"/>
    </source>
</evidence>
<gene>
    <name evidence="1" type="ORF">ACFSQJ_05240</name>
</gene>
<sequence length="731" mass="84782">MGNQIGLGLFSMKKKTIAFVFLLLGISFFLKTNLYAKNRVDIDFAKQRINSAVANNSEKFSGYTFHFKLDSINLVSQAFKVRVDGKQVNIYGGDGKGLLYGGLEVAEQIEIYKIITDKECKPFLEKRGIKFNIPLDARTPSYDDSGDAAQRNILEMWSWEFWEEFIDDMAIHRYNTLSLWNPHPFPSMIKLPDYPDIALDDVKVTTLKPLGRENEWGDPQLVTTNVMQNLKTVKKITIDEKIAFWKKVMAHAKKRGIDVYWITWNICPNSVANPVEPYHKTFGRKIWEEKPGKYGISHQINNKKTIAYYREAVKIFLLTYPDVKGIGVTAGEYMPPSWEGYNREQWLWETYGLGIIDAKAIQPKREVAFIHRVWYSDMDQIMKYFKNYPDSFEVSFKYAKARLFSITNPPFANSHLETMKSYNLKSWWNLRNDDIFVYRWGDSDYVREFLRHLPKKETAGYYYGSDGYVWGREFISKSQELSGELEIKKHWYNFMLWGRLGYENDLSDNFFERKIEQHHKGLTAKELKSVWESASRIIPKVNSFHWRDWDHLWSPEACLARPVEGGFRRVTDFMDNPTVQGGGMLNPNDYVKAKTEGLKISYKTPLDVSEELRAYAKVALMGADKLEGADGLSSENKTLLDDIKAMGHLGNYYADKIDAAVALAFYMKEDTKSFHEEAISLLETAVKHWKKYAEVSSANYRPQMLARTNLLDWNALTLEVVEDLNEVKAMR</sequence>
<dbReference type="Proteomes" id="UP001597526">
    <property type="component" value="Unassembled WGS sequence"/>
</dbReference>
<protein>
    <recommendedName>
        <fullName evidence="3">Carbohydrate-binding family 6 protein</fullName>
    </recommendedName>
</protein>